<feature type="domain" description="Multidrug resistance protein MdtA-like C-terminal permuted SH3" evidence="12">
    <location>
        <begin position="300"/>
        <end position="357"/>
    </location>
</feature>
<evidence type="ECO:0000259" key="11">
    <source>
        <dbReference type="Pfam" id="PF25944"/>
    </source>
</evidence>
<keyword evidence="8" id="KW-1133">Transmembrane helix</keyword>
<dbReference type="InterPro" id="IPR006143">
    <property type="entry name" value="RND_pump_MFP"/>
</dbReference>
<dbReference type="Gene3D" id="2.40.30.170">
    <property type="match status" value="1"/>
</dbReference>
<evidence type="ECO:0000256" key="5">
    <source>
        <dbReference type="ARBA" id="ARBA00022519"/>
    </source>
</evidence>
<dbReference type="InterPro" id="IPR058624">
    <property type="entry name" value="MdtA-like_HH"/>
</dbReference>
<protein>
    <submittedName>
        <fullName evidence="13">Secretion protein HlyD</fullName>
    </submittedName>
</protein>
<dbReference type="STRING" id="159087.Daro_2957"/>
<evidence type="ECO:0000259" key="12">
    <source>
        <dbReference type="Pfam" id="PF25967"/>
    </source>
</evidence>
<comment type="subcellular location">
    <subcellularLocation>
        <location evidence="1">Cell membrane</location>
    </subcellularLocation>
</comment>
<sequence>MQKINKPLIAFVVAAILGGGYWLWTGHKATPATQNKAAGPVPVTVAKAQSGEMPVYLNVVGRAEAYEGVTVKSRLDGQILAVAYTEGQAVKQGDVLVRLDPGDFNAKVAQAEAIVAKDQAQLAKAQADVERYSGLKARGFVSDEKVNEVRTNEAAAAATLKADQAGLELARLQLSYTTVRAPFAGVVGARLVFPGSSVKINDTALAVVNRINPLYVTFAIPERHLQRLRNAMSKGAMSVQIALPGSKDAPFEGTAKFIDNAVDMTTGTIQMKALLDNKQARLTPGQFLNVSMVLDKLAEAVLVPNEAIQQGADGNFLYAVKPDDTVEVRKIEIIASYQGNSAIAKGVAVGETVVTDGQLRLTPGASVSSKPVNPEAAKSKAPEPSPPAR</sequence>
<dbReference type="Gene3D" id="2.40.50.100">
    <property type="match status" value="1"/>
</dbReference>
<feature type="domain" description="Multidrug resistance protein MdtA-like alpha-helical hairpin" evidence="9">
    <location>
        <begin position="108"/>
        <end position="177"/>
    </location>
</feature>
<evidence type="ECO:0000256" key="7">
    <source>
        <dbReference type="SAM" id="MobiDB-lite"/>
    </source>
</evidence>
<dbReference type="SUPFAM" id="SSF111369">
    <property type="entry name" value="HlyD-like secretion proteins"/>
    <property type="match status" value="1"/>
</dbReference>
<proteinExistence type="inferred from homology"/>
<dbReference type="KEGG" id="dar:Daro_2957"/>
<keyword evidence="3" id="KW-0813">Transport</keyword>
<dbReference type="GO" id="GO:1990281">
    <property type="term" value="C:efflux pump complex"/>
    <property type="evidence" value="ECO:0007669"/>
    <property type="project" value="TreeGrafter"/>
</dbReference>
<evidence type="ECO:0000256" key="6">
    <source>
        <dbReference type="ARBA" id="ARBA00023136"/>
    </source>
</evidence>
<evidence type="ECO:0000259" key="9">
    <source>
        <dbReference type="Pfam" id="PF25876"/>
    </source>
</evidence>
<dbReference type="Pfam" id="PF25944">
    <property type="entry name" value="Beta-barrel_RND"/>
    <property type="match status" value="1"/>
</dbReference>
<accession>Q47BU4</accession>
<dbReference type="HOGENOM" id="CLU_018816_2_0_4"/>
<dbReference type="PANTHER" id="PTHR30469">
    <property type="entry name" value="MULTIDRUG RESISTANCE PROTEIN MDTA"/>
    <property type="match status" value="1"/>
</dbReference>
<dbReference type="NCBIfam" id="TIGR01730">
    <property type="entry name" value="RND_mfp"/>
    <property type="match status" value="1"/>
</dbReference>
<organism evidence="13">
    <name type="scientific">Dechloromonas aromatica (strain RCB)</name>
    <dbReference type="NCBI Taxonomy" id="159087"/>
    <lineage>
        <taxon>Bacteria</taxon>
        <taxon>Pseudomonadati</taxon>
        <taxon>Pseudomonadota</taxon>
        <taxon>Betaproteobacteria</taxon>
        <taxon>Rhodocyclales</taxon>
        <taxon>Azonexaceae</taxon>
        <taxon>Dechloromonas</taxon>
    </lineage>
</organism>
<gene>
    <name evidence="13" type="ordered locus">Daro_2957</name>
</gene>
<dbReference type="EMBL" id="CP000089">
    <property type="protein sequence ID" value="AAZ47687.1"/>
    <property type="molecule type" value="Genomic_DNA"/>
</dbReference>
<dbReference type="Gene3D" id="2.40.420.20">
    <property type="match status" value="1"/>
</dbReference>
<evidence type="ECO:0000256" key="2">
    <source>
        <dbReference type="ARBA" id="ARBA00009477"/>
    </source>
</evidence>
<evidence type="ECO:0000313" key="13">
    <source>
        <dbReference type="EMBL" id="AAZ47687.1"/>
    </source>
</evidence>
<comment type="similarity">
    <text evidence="2">Belongs to the membrane fusion protein (MFP) (TC 8.A.1) family.</text>
</comment>
<dbReference type="eggNOG" id="COG0845">
    <property type="taxonomic scope" value="Bacteria"/>
</dbReference>
<keyword evidence="4" id="KW-1003">Cell membrane</keyword>
<dbReference type="OrthoDB" id="9783047at2"/>
<dbReference type="Pfam" id="PF25967">
    <property type="entry name" value="RND-MFP_C"/>
    <property type="match status" value="1"/>
</dbReference>
<dbReference type="Pfam" id="PF25917">
    <property type="entry name" value="BSH_RND"/>
    <property type="match status" value="1"/>
</dbReference>
<name>Q47BU4_DECAR</name>
<feature type="transmembrane region" description="Helical" evidence="8">
    <location>
        <begin position="7"/>
        <end position="24"/>
    </location>
</feature>
<keyword evidence="6 8" id="KW-0472">Membrane</keyword>
<feature type="domain" description="Multidrug resistance protein MdtA-like barrel-sandwich hybrid" evidence="10">
    <location>
        <begin position="69"/>
        <end position="208"/>
    </location>
</feature>
<evidence type="ECO:0000256" key="3">
    <source>
        <dbReference type="ARBA" id="ARBA00022448"/>
    </source>
</evidence>
<dbReference type="GO" id="GO:0015562">
    <property type="term" value="F:efflux transmembrane transporter activity"/>
    <property type="evidence" value="ECO:0007669"/>
    <property type="project" value="TreeGrafter"/>
</dbReference>
<feature type="domain" description="Multidrug resistance protein MdtA-like beta-barrel" evidence="11">
    <location>
        <begin position="213"/>
        <end position="295"/>
    </location>
</feature>
<keyword evidence="8" id="KW-0812">Transmembrane</keyword>
<dbReference type="InterPro" id="IPR058626">
    <property type="entry name" value="MdtA-like_b-barrel"/>
</dbReference>
<dbReference type="PANTHER" id="PTHR30469:SF36">
    <property type="entry name" value="BLL3903 PROTEIN"/>
    <property type="match status" value="1"/>
</dbReference>
<dbReference type="InterPro" id="IPR058625">
    <property type="entry name" value="MdtA-like_BSH"/>
</dbReference>
<feature type="region of interest" description="Disordered" evidence="7">
    <location>
        <begin position="362"/>
        <end position="389"/>
    </location>
</feature>
<dbReference type="Pfam" id="PF25876">
    <property type="entry name" value="HH_MFP_RND"/>
    <property type="match status" value="1"/>
</dbReference>
<dbReference type="InterPro" id="IPR058627">
    <property type="entry name" value="MdtA-like_C"/>
</dbReference>
<evidence type="ECO:0000259" key="10">
    <source>
        <dbReference type="Pfam" id="PF25917"/>
    </source>
</evidence>
<evidence type="ECO:0000256" key="4">
    <source>
        <dbReference type="ARBA" id="ARBA00022475"/>
    </source>
</evidence>
<dbReference type="AlphaFoldDB" id="Q47BU4"/>
<reference evidence="13" key="1">
    <citation type="submission" date="2005-08" db="EMBL/GenBank/DDBJ databases">
        <title>Complete sequence of Dechloromonas aromatica RCB.</title>
        <authorList>
            <person name="Salinero K.K."/>
            <person name="Copeland A."/>
            <person name="Lucas S."/>
            <person name="Lapidus A."/>
            <person name="Barry K."/>
            <person name="Detter J.C."/>
            <person name="Glavina T."/>
            <person name="Hammon N."/>
            <person name="Israni S."/>
            <person name="Pitluck S."/>
            <person name="Di Bartolo G."/>
            <person name="Trong S."/>
            <person name="Schmutz J."/>
            <person name="Larimer F."/>
            <person name="Land M."/>
            <person name="Ivanova N."/>
            <person name="Richardson P."/>
        </authorList>
    </citation>
    <scope>NUCLEOTIDE SEQUENCE</scope>
    <source>
        <strain evidence="13">RCB</strain>
    </source>
</reference>
<evidence type="ECO:0000256" key="8">
    <source>
        <dbReference type="SAM" id="Phobius"/>
    </source>
</evidence>
<keyword evidence="5" id="KW-0997">Cell inner membrane</keyword>
<dbReference type="Gene3D" id="1.10.287.470">
    <property type="entry name" value="Helix hairpin bin"/>
    <property type="match status" value="1"/>
</dbReference>
<evidence type="ECO:0000256" key="1">
    <source>
        <dbReference type="ARBA" id="ARBA00004236"/>
    </source>
</evidence>